<dbReference type="Proteomes" id="UP000030300">
    <property type="component" value="Chromosome"/>
</dbReference>
<dbReference type="AlphaFoldDB" id="A0A0A1DIX3"/>
<gene>
    <name evidence="1" type="ORF">KR76_12305</name>
</gene>
<dbReference type="RefSeq" id="WP_038678627.1">
    <property type="nucleotide sequence ID" value="NZ_BJMC01000008.1"/>
</dbReference>
<accession>A0A0A1DIX3</accession>
<evidence type="ECO:0000313" key="2">
    <source>
        <dbReference type="Proteomes" id="UP000030300"/>
    </source>
</evidence>
<protein>
    <submittedName>
        <fullName evidence="1">Uncharacterized protein</fullName>
    </submittedName>
</protein>
<evidence type="ECO:0000313" key="1">
    <source>
        <dbReference type="EMBL" id="AIY17341.1"/>
    </source>
</evidence>
<name>A0A0A1DIX3_NOCSI</name>
<proteinExistence type="predicted"/>
<dbReference type="KEGG" id="psim:KR76_12305"/>
<dbReference type="Gene3D" id="1.20.5.110">
    <property type="match status" value="1"/>
</dbReference>
<dbReference type="GeneID" id="96609658"/>
<dbReference type="OrthoDB" id="3831472at2"/>
<reference evidence="1 2" key="1">
    <citation type="journal article" date="2015" name="Genome Announc.">
        <title>Complete Genome Sequence of Steroid-Transforming Nocardioides simplex VKM Ac-2033D.</title>
        <authorList>
            <person name="Shtratnikova V.Y."/>
            <person name="Schelkunov M.I."/>
            <person name="Pekov Y.A."/>
            <person name="Fokina V.V."/>
            <person name="Logacheva M.D."/>
            <person name="Sokolov S.L."/>
            <person name="Bragin E.Y."/>
            <person name="Ashapkin V.V."/>
            <person name="Donova M.V."/>
        </authorList>
    </citation>
    <scope>NUCLEOTIDE SEQUENCE [LARGE SCALE GENOMIC DNA]</scope>
    <source>
        <strain evidence="1 2">VKM Ac-2033D</strain>
    </source>
</reference>
<keyword evidence="2" id="KW-1185">Reference proteome</keyword>
<organism evidence="1 2">
    <name type="scientific">Nocardioides simplex</name>
    <name type="common">Arthrobacter simplex</name>
    <dbReference type="NCBI Taxonomy" id="2045"/>
    <lineage>
        <taxon>Bacteria</taxon>
        <taxon>Bacillati</taxon>
        <taxon>Actinomycetota</taxon>
        <taxon>Actinomycetes</taxon>
        <taxon>Propionibacteriales</taxon>
        <taxon>Nocardioidaceae</taxon>
        <taxon>Pimelobacter</taxon>
    </lineage>
</organism>
<dbReference type="HOGENOM" id="CLU_2718304_0_0_11"/>
<dbReference type="STRING" id="2045.KR76_12305"/>
<sequence>MAASHAELDLRVERNTNDIAAIYEMIDENKRLLVEGLARIDGRLDKVDSRLDGLDQRLDRMQTTLERIDARG</sequence>
<dbReference type="EMBL" id="CP009896">
    <property type="protein sequence ID" value="AIY17341.1"/>
    <property type="molecule type" value="Genomic_DNA"/>
</dbReference>